<comment type="caution">
    <text evidence="2">The sequence shown here is derived from an EMBL/GenBank/DDBJ whole genome shotgun (WGS) entry which is preliminary data.</text>
</comment>
<evidence type="ECO:0000313" key="2">
    <source>
        <dbReference type="EMBL" id="KAL0062316.1"/>
    </source>
</evidence>
<name>A0ABR2ZKU8_9AGAR</name>
<sequence length="130" mass="13954">MRFTSTFISLALSTLFVGSISATPIQMRPETRAAATADYAISRIKIVNNGSQNSVRFLQGPVQPGHESEPVPTFNWRQLASLDAGQSQNLPLGPGLSRFAINGQIPDVGDPDYPLFQIDTASSCTAIFLA</sequence>
<reference evidence="2 3" key="1">
    <citation type="submission" date="2024-05" db="EMBL/GenBank/DDBJ databases">
        <title>A draft genome resource for the thread blight pathogen Marasmius tenuissimus strain MS-2.</title>
        <authorList>
            <person name="Yulfo-Soto G.E."/>
            <person name="Baruah I.K."/>
            <person name="Amoako-Attah I."/>
            <person name="Bukari Y."/>
            <person name="Meinhardt L.W."/>
            <person name="Bailey B.A."/>
            <person name="Cohen S.P."/>
        </authorList>
    </citation>
    <scope>NUCLEOTIDE SEQUENCE [LARGE SCALE GENOMIC DNA]</scope>
    <source>
        <strain evidence="2 3">MS-2</strain>
    </source>
</reference>
<evidence type="ECO:0000256" key="1">
    <source>
        <dbReference type="SAM" id="SignalP"/>
    </source>
</evidence>
<feature type="chain" id="PRO_5046577133" evidence="1">
    <location>
        <begin position="23"/>
        <end position="130"/>
    </location>
</feature>
<protein>
    <submittedName>
        <fullName evidence="2">Uncharacterized protein</fullName>
    </submittedName>
</protein>
<feature type="signal peptide" evidence="1">
    <location>
        <begin position="1"/>
        <end position="22"/>
    </location>
</feature>
<accession>A0ABR2ZKU8</accession>
<keyword evidence="1" id="KW-0732">Signal</keyword>
<dbReference type="Proteomes" id="UP001437256">
    <property type="component" value="Unassembled WGS sequence"/>
</dbReference>
<dbReference type="EMBL" id="JBBXMP010000108">
    <property type="protein sequence ID" value="KAL0062316.1"/>
    <property type="molecule type" value="Genomic_DNA"/>
</dbReference>
<gene>
    <name evidence="2" type="ORF">AAF712_010800</name>
</gene>
<keyword evidence="3" id="KW-1185">Reference proteome</keyword>
<evidence type="ECO:0000313" key="3">
    <source>
        <dbReference type="Proteomes" id="UP001437256"/>
    </source>
</evidence>
<feature type="non-terminal residue" evidence="2">
    <location>
        <position position="130"/>
    </location>
</feature>
<organism evidence="2 3">
    <name type="scientific">Marasmius tenuissimus</name>
    <dbReference type="NCBI Taxonomy" id="585030"/>
    <lineage>
        <taxon>Eukaryota</taxon>
        <taxon>Fungi</taxon>
        <taxon>Dikarya</taxon>
        <taxon>Basidiomycota</taxon>
        <taxon>Agaricomycotina</taxon>
        <taxon>Agaricomycetes</taxon>
        <taxon>Agaricomycetidae</taxon>
        <taxon>Agaricales</taxon>
        <taxon>Marasmiineae</taxon>
        <taxon>Marasmiaceae</taxon>
        <taxon>Marasmius</taxon>
    </lineage>
</organism>
<proteinExistence type="predicted"/>